<feature type="domain" description="Ig-like" evidence="10">
    <location>
        <begin position="148"/>
        <end position="227"/>
    </location>
</feature>
<feature type="transmembrane region" description="Helical" evidence="8">
    <location>
        <begin position="256"/>
        <end position="277"/>
    </location>
</feature>
<evidence type="ECO:0000256" key="6">
    <source>
        <dbReference type="ARBA" id="ARBA00023157"/>
    </source>
</evidence>
<evidence type="ECO:0000256" key="5">
    <source>
        <dbReference type="ARBA" id="ARBA00023136"/>
    </source>
</evidence>
<comment type="subcellular location">
    <subcellularLocation>
        <location evidence="1">Cell membrane</location>
    </subcellularLocation>
</comment>
<dbReference type="InterPro" id="IPR036179">
    <property type="entry name" value="Ig-like_dom_sf"/>
</dbReference>
<accession>A0A668SC12</accession>
<keyword evidence="7" id="KW-0325">Glycoprotein</keyword>
<keyword evidence="6" id="KW-1015">Disulfide bond</keyword>
<dbReference type="SMART" id="SM00406">
    <property type="entry name" value="IGv"/>
    <property type="match status" value="1"/>
</dbReference>
<feature type="domain" description="Ig-like" evidence="10">
    <location>
        <begin position="26"/>
        <end position="105"/>
    </location>
</feature>
<dbReference type="SUPFAM" id="SSF48726">
    <property type="entry name" value="Immunoglobulin"/>
    <property type="match status" value="2"/>
</dbReference>
<dbReference type="OMA" id="RRDECDD"/>
<evidence type="ECO:0000256" key="2">
    <source>
        <dbReference type="ARBA" id="ARBA00022475"/>
    </source>
</evidence>
<dbReference type="InterPro" id="IPR052051">
    <property type="entry name" value="TCR_complex_component"/>
</dbReference>
<feature type="chain" id="PRO_5044226778" description="Ig-like domain-containing protein" evidence="9">
    <location>
        <begin position="17"/>
        <end position="346"/>
    </location>
</feature>
<organism evidence="11 12">
    <name type="scientific">Oreochromis aureus</name>
    <name type="common">Israeli tilapia</name>
    <name type="synonym">Chromis aureus</name>
    <dbReference type="NCBI Taxonomy" id="47969"/>
    <lineage>
        <taxon>Eukaryota</taxon>
        <taxon>Metazoa</taxon>
        <taxon>Chordata</taxon>
        <taxon>Craniata</taxon>
        <taxon>Vertebrata</taxon>
        <taxon>Euteleostomi</taxon>
        <taxon>Actinopterygii</taxon>
        <taxon>Neopterygii</taxon>
        <taxon>Teleostei</taxon>
        <taxon>Neoteleostei</taxon>
        <taxon>Acanthomorphata</taxon>
        <taxon>Ovalentaria</taxon>
        <taxon>Cichlomorphae</taxon>
        <taxon>Cichliformes</taxon>
        <taxon>Cichlidae</taxon>
        <taxon>African cichlids</taxon>
        <taxon>Pseudocrenilabrinae</taxon>
        <taxon>Oreochromini</taxon>
        <taxon>Oreochromis</taxon>
    </lineage>
</organism>
<keyword evidence="5 8" id="KW-0472">Membrane</keyword>
<dbReference type="Pfam" id="PF07686">
    <property type="entry name" value="V-set"/>
    <property type="match status" value="2"/>
</dbReference>
<reference evidence="11" key="2">
    <citation type="submission" date="2025-09" db="UniProtKB">
        <authorList>
            <consortium name="Ensembl"/>
        </authorList>
    </citation>
    <scope>IDENTIFICATION</scope>
</reference>
<dbReference type="KEGG" id="oau:120432964"/>
<dbReference type="GO" id="GO:0002376">
    <property type="term" value="P:immune system process"/>
    <property type="evidence" value="ECO:0007669"/>
    <property type="project" value="UniProtKB-KW"/>
</dbReference>
<dbReference type="InterPro" id="IPR013783">
    <property type="entry name" value="Ig-like_fold"/>
</dbReference>
<dbReference type="InterPro" id="IPR013106">
    <property type="entry name" value="Ig_V-set"/>
</dbReference>
<dbReference type="SMART" id="SM00409">
    <property type="entry name" value="IG"/>
    <property type="match status" value="2"/>
</dbReference>
<proteinExistence type="predicted"/>
<dbReference type="GO" id="GO:0009617">
    <property type="term" value="P:response to bacterium"/>
    <property type="evidence" value="ECO:0007669"/>
    <property type="project" value="TreeGrafter"/>
</dbReference>
<evidence type="ECO:0000256" key="4">
    <source>
        <dbReference type="ARBA" id="ARBA00022859"/>
    </source>
</evidence>
<keyword evidence="8" id="KW-1133">Transmembrane helix</keyword>
<keyword evidence="8" id="KW-0812">Transmembrane</keyword>
<gene>
    <name evidence="11" type="primary">LOC120432964</name>
</gene>
<evidence type="ECO:0000256" key="7">
    <source>
        <dbReference type="ARBA" id="ARBA00023180"/>
    </source>
</evidence>
<dbReference type="GO" id="GO:0005886">
    <property type="term" value="C:plasma membrane"/>
    <property type="evidence" value="ECO:0007669"/>
    <property type="project" value="UniProtKB-SubCell"/>
</dbReference>
<name>A0A668SC12_OREAU</name>
<dbReference type="InterPro" id="IPR007110">
    <property type="entry name" value="Ig-like_dom"/>
</dbReference>
<keyword evidence="2" id="KW-1003">Cell membrane</keyword>
<evidence type="ECO:0000313" key="11">
    <source>
        <dbReference type="Ensembl" id="ENSOABP00000011969.2"/>
    </source>
</evidence>
<protein>
    <recommendedName>
        <fullName evidence="10">Ig-like domain-containing protein</fullName>
    </recommendedName>
</protein>
<dbReference type="AlphaFoldDB" id="A0A668SC12"/>
<dbReference type="GeneID" id="120432964"/>
<feature type="signal peptide" evidence="9">
    <location>
        <begin position="1"/>
        <end position="16"/>
    </location>
</feature>
<dbReference type="Proteomes" id="UP000472276">
    <property type="component" value="Unassembled WGS sequence"/>
</dbReference>
<keyword evidence="3 9" id="KW-0732">Signal</keyword>
<evidence type="ECO:0000259" key="10">
    <source>
        <dbReference type="PROSITE" id="PS50835"/>
    </source>
</evidence>
<keyword evidence="4" id="KW-0391">Immunity</keyword>
<evidence type="ECO:0000256" key="1">
    <source>
        <dbReference type="ARBA" id="ARBA00004236"/>
    </source>
</evidence>
<dbReference type="Gene3D" id="2.60.40.10">
    <property type="entry name" value="Immunoglobulins"/>
    <property type="match status" value="2"/>
</dbReference>
<dbReference type="CDD" id="cd00099">
    <property type="entry name" value="IgV"/>
    <property type="match status" value="1"/>
</dbReference>
<dbReference type="InterPro" id="IPR003599">
    <property type="entry name" value="Ig_sub"/>
</dbReference>
<dbReference type="PANTHER" id="PTHR19433:SF133">
    <property type="entry name" value="IMMUNE-TYPE RECEPTOR 5 PRECURSOR-RELATED"/>
    <property type="match status" value="1"/>
</dbReference>
<keyword evidence="12" id="KW-1185">Reference proteome</keyword>
<sequence length="346" mass="38691">MIMVWITLSFLHRGYSLVPVKTVQLGEAATLTCALPIKEFGSTTVHWYKQSPGDGLKLIVTLSKSAPPEYSPEFSRKRFNVENANNFCNLTVLKTVQEDEGIYHCGIAEWMYPIQWSETYLSVKGNTQMRSNYTVVQWPTVLDPLQPGESMTLQCSIISVFGKATCPEDLSVFWFRAGSNKSHPNVIYTDGNTHDKCEKRSETQKRCVYRFSKNVSSSDAGTYYCAVDTCGEILFGNGTKVNIHGDCTWSQGARTVILLLCAVLTICLIVIAVLICMSKKNSRDNCEGAVAQKRFSAQKNQQNKDMWLFSAAVFTMMKVNKGALKYAKAVKMQKINMTCKALGLDH</sequence>
<dbReference type="PROSITE" id="PS50835">
    <property type="entry name" value="IG_LIKE"/>
    <property type="match status" value="2"/>
</dbReference>
<dbReference type="RefSeq" id="XP_039454336.1">
    <property type="nucleotide sequence ID" value="XM_039598402.1"/>
</dbReference>
<evidence type="ECO:0000256" key="3">
    <source>
        <dbReference type="ARBA" id="ARBA00022729"/>
    </source>
</evidence>
<evidence type="ECO:0000313" key="12">
    <source>
        <dbReference type="Proteomes" id="UP000472276"/>
    </source>
</evidence>
<evidence type="ECO:0000256" key="8">
    <source>
        <dbReference type="SAM" id="Phobius"/>
    </source>
</evidence>
<dbReference type="Ensembl" id="ENSOABT00000012371.2">
    <property type="protein sequence ID" value="ENSOABP00000011969.2"/>
    <property type="gene ID" value="ENSOABG00000006123.2"/>
</dbReference>
<reference evidence="11" key="1">
    <citation type="submission" date="2025-08" db="UniProtKB">
        <authorList>
            <consortium name="Ensembl"/>
        </authorList>
    </citation>
    <scope>IDENTIFICATION</scope>
</reference>
<evidence type="ECO:0000256" key="9">
    <source>
        <dbReference type="SAM" id="SignalP"/>
    </source>
</evidence>
<dbReference type="PANTHER" id="PTHR19433">
    <property type="entry name" value="T-CELL RECEPTOR ALPHA CHAIN V REGION-RELATED"/>
    <property type="match status" value="1"/>
</dbReference>